<evidence type="ECO:0000313" key="3">
    <source>
        <dbReference type="EMBL" id="ELY87101.1"/>
    </source>
</evidence>
<comment type="caution">
    <text evidence="3">The sequence shown here is derived from an EMBL/GenBank/DDBJ whole genome shotgun (WGS) entry which is preliminary data.</text>
</comment>
<dbReference type="Proteomes" id="UP000011511">
    <property type="component" value="Unassembled WGS sequence"/>
</dbReference>
<dbReference type="PANTHER" id="PTHR35149">
    <property type="entry name" value="SLL5132 PROTEIN"/>
    <property type="match status" value="1"/>
</dbReference>
<evidence type="ECO:0000256" key="1">
    <source>
        <dbReference type="SAM" id="Coils"/>
    </source>
</evidence>
<evidence type="ECO:0000259" key="2">
    <source>
        <dbReference type="Pfam" id="PF07510"/>
    </source>
</evidence>
<dbReference type="AlphaFoldDB" id="L9ZM33"/>
<evidence type="ECO:0000313" key="4">
    <source>
        <dbReference type="Proteomes" id="UP000011511"/>
    </source>
</evidence>
<feature type="coiled-coil region" evidence="1">
    <location>
        <begin position="326"/>
        <end position="353"/>
    </location>
</feature>
<sequence length="417" mass="49803">MKDAYEYYREKIDEKTLERLDNVWIELIESISMVQIECSSEVSAFRLFESLNDKGLDLGSVDLVKNRIFMEANQDEDIDEDRVKEIWEDILSVIRPELTQQYRFFCHYFMSIQEPEATDNVSKRKLYDYVNELLEGRLQAHDMSLEELLEDMYGKSKVYVNIKNGEVKKFRKYTNDLNEKIESTQLKNKRIRTLLLRIITEYDDADDVLEALYILEVLNIRNKIAGRNSNTSRDRFWCRACTMLTKQDNQNEYLRRLAEQRSPSDTVLRERMVNREFKNNDFTKYVLDRIEEEYYMRSSRGKGVNDRSKVDIEHIAPQSAFTADKYSEWKRYLNCTEEEFEEYKKRIGNLTLLEDRVNQSASDNPFEQKCRIYSHKTEFKMAEAVADNYNEWGIEQIVERSEELADIVNEIWCMENV</sequence>
<gene>
    <name evidence="3" type="ORF">C485_09302</name>
</gene>
<accession>L9ZM33</accession>
<organism evidence="3 4">
    <name type="scientific">Natrinema altunense (strain JCM 12890 / CGMCC 1.3731 / AJ2)</name>
    <dbReference type="NCBI Taxonomy" id="1227494"/>
    <lineage>
        <taxon>Archaea</taxon>
        <taxon>Methanobacteriati</taxon>
        <taxon>Methanobacteriota</taxon>
        <taxon>Stenosarchaea group</taxon>
        <taxon>Halobacteria</taxon>
        <taxon>Halobacteriales</taxon>
        <taxon>Natrialbaceae</taxon>
        <taxon>Natrinema</taxon>
    </lineage>
</organism>
<protein>
    <recommendedName>
        <fullName evidence="2">GmrSD restriction endonucleases C-terminal domain-containing protein</fullName>
    </recommendedName>
</protein>
<dbReference type="InterPro" id="IPR011089">
    <property type="entry name" value="GmrSD_C"/>
</dbReference>
<dbReference type="PATRIC" id="fig|1227494.3.peg.1854"/>
<keyword evidence="1" id="KW-0175">Coiled coil</keyword>
<dbReference type="PANTHER" id="PTHR35149:SF1">
    <property type="entry name" value="DUF5655 DOMAIN-CONTAINING PROTEIN"/>
    <property type="match status" value="1"/>
</dbReference>
<name>L9ZM33_NATA2</name>
<keyword evidence="4" id="KW-1185">Reference proteome</keyword>
<proteinExistence type="predicted"/>
<dbReference type="EMBL" id="AOIK01000025">
    <property type="protein sequence ID" value="ELY87101.1"/>
    <property type="molecule type" value="Genomic_DNA"/>
</dbReference>
<feature type="domain" description="GmrSD restriction endonucleases C-terminal" evidence="2">
    <location>
        <begin position="263"/>
        <end position="406"/>
    </location>
</feature>
<dbReference type="Pfam" id="PF07510">
    <property type="entry name" value="GmrSD_C"/>
    <property type="match status" value="1"/>
</dbReference>
<reference evidence="3 4" key="1">
    <citation type="journal article" date="2014" name="PLoS Genet.">
        <title>Phylogenetically driven sequencing of extremely halophilic archaea reveals strategies for static and dynamic osmo-response.</title>
        <authorList>
            <person name="Becker E.A."/>
            <person name="Seitzer P.M."/>
            <person name="Tritt A."/>
            <person name="Larsen D."/>
            <person name="Krusor M."/>
            <person name="Yao A.I."/>
            <person name="Wu D."/>
            <person name="Madern D."/>
            <person name="Eisen J.A."/>
            <person name="Darling A.E."/>
            <person name="Facciotti M.T."/>
        </authorList>
    </citation>
    <scope>NUCLEOTIDE SEQUENCE [LARGE SCALE GENOMIC DNA]</scope>
    <source>
        <strain evidence="3 4">JCM 12890</strain>
    </source>
</reference>